<sequence length="30" mass="3214">MCQSYGILLVSASQPESSRKVIVSAFLGEI</sequence>
<reference evidence="1 2" key="1">
    <citation type="journal article" date="2019" name="Genome Biol. Evol.">
        <title>Insights into the evolution of the New World diploid cottons (Gossypium, subgenus Houzingenia) based on genome sequencing.</title>
        <authorList>
            <person name="Grover C.E."/>
            <person name="Arick M.A. 2nd"/>
            <person name="Thrash A."/>
            <person name="Conover J.L."/>
            <person name="Sanders W.S."/>
            <person name="Peterson D.G."/>
            <person name="Frelichowski J.E."/>
            <person name="Scheffler J.A."/>
            <person name="Scheffler B.E."/>
            <person name="Wendel J.F."/>
        </authorList>
    </citation>
    <scope>NUCLEOTIDE SEQUENCE [LARGE SCALE GENOMIC DNA]</scope>
    <source>
        <strain evidence="1">1</strain>
        <tissue evidence="1">Leaf</tissue>
    </source>
</reference>
<keyword evidence="2" id="KW-1185">Reference proteome</keyword>
<comment type="caution">
    <text evidence="1">The sequence shown here is derived from an EMBL/GenBank/DDBJ whole genome shotgun (WGS) entry which is preliminary data.</text>
</comment>
<evidence type="ECO:0000313" key="1">
    <source>
        <dbReference type="EMBL" id="MBA0874413.1"/>
    </source>
</evidence>
<name>A0A7J9MTE8_GOSSC</name>
<evidence type="ECO:0000313" key="2">
    <source>
        <dbReference type="Proteomes" id="UP000593576"/>
    </source>
</evidence>
<dbReference type="AlphaFoldDB" id="A0A7J9MTE8"/>
<dbReference type="Proteomes" id="UP000593576">
    <property type="component" value="Unassembled WGS sequence"/>
</dbReference>
<organism evidence="1 2">
    <name type="scientific">Gossypium schwendimanii</name>
    <name type="common">Cotton</name>
    <dbReference type="NCBI Taxonomy" id="34291"/>
    <lineage>
        <taxon>Eukaryota</taxon>
        <taxon>Viridiplantae</taxon>
        <taxon>Streptophyta</taxon>
        <taxon>Embryophyta</taxon>
        <taxon>Tracheophyta</taxon>
        <taxon>Spermatophyta</taxon>
        <taxon>Magnoliopsida</taxon>
        <taxon>eudicotyledons</taxon>
        <taxon>Gunneridae</taxon>
        <taxon>Pentapetalae</taxon>
        <taxon>rosids</taxon>
        <taxon>malvids</taxon>
        <taxon>Malvales</taxon>
        <taxon>Malvaceae</taxon>
        <taxon>Malvoideae</taxon>
        <taxon>Gossypium</taxon>
    </lineage>
</organism>
<proteinExistence type="predicted"/>
<gene>
    <name evidence="1" type="ORF">Goshw_016299</name>
</gene>
<protein>
    <submittedName>
        <fullName evidence="1">Uncharacterized protein</fullName>
    </submittedName>
</protein>
<dbReference type="EMBL" id="JABFAF010000013">
    <property type="protein sequence ID" value="MBA0874413.1"/>
    <property type="molecule type" value="Genomic_DNA"/>
</dbReference>
<accession>A0A7J9MTE8</accession>